<feature type="transmembrane region" description="Helical" evidence="1">
    <location>
        <begin position="188"/>
        <end position="207"/>
    </location>
</feature>
<proteinExistence type="predicted"/>
<dbReference type="InterPro" id="IPR025238">
    <property type="entry name" value="DUF4184"/>
</dbReference>
<evidence type="ECO:0000256" key="1">
    <source>
        <dbReference type="SAM" id="Phobius"/>
    </source>
</evidence>
<evidence type="ECO:0000313" key="3">
    <source>
        <dbReference type="Proteomes" id="UP000647133"/>
    </source>
</evidence>
<keyword evidence="1" id="KW-0472">Membrane</keyword>
<keyword evidence="1" id="KW-0812">Transmembrane</keyword>
<feature type="transmembrane region" description="Helical" evidence="1">
    <location>
        <begin position="213"/>
        <end position="237"/>
    </location>
</feature>
<name>A0ABR9AJG2_9BACT</name>
<evidence type="ECO:0000313" key="2">
    <source>
        <dbReference type="EMBL" id="MBD8488970.1"/>
    </source>
</evidence>
<accession>A0ABR9AJG2</accession>
<sequence length="325" mass="36953">MPFTLSHPVYLLPFKKALKPLSATALIVGSMVPDFEFFLKMKAGENIGHHPWGILLLDIPLGIILCLLFHLLVRDLFIKALPETAKSKLIRYVDFDWLSYFKKHSVMVIFSLVVGIASHLFLDAFTHYDGWAVLQIPLLSITVKIFGKPVPCYFLLQIISSIIGLLGIFVFYKKLPSTFITPTSRSPYFAQILLVSVITLGVRAIVLPEHLNFWDIVMSTLGSLVYSMVLVGILYSLGNNRRSYKIIHRSAINPLFNSRRFSIKKNKLSIGMIKLMMYMNNFIDPGKVYLFDFRGIHIHLIKPSIGQVKNMVSKFDNIISDKSSR</sequence>
<dbReference type="RefSeq" id="WP_192009866.1">
    <property type="nucleotide sequence ID" value="NZ_JACYTQ010000003.1"/>
</dbReference>
<organism evidence="2 3">
    <name type="scientific">Echinicola arenosa</name>
    <dbReference type="NCBI Taxonomy" id="2774144"/>
    <lineage>
        <taxon>Bacteria</taxon>
        <taxon>Pseudomonadati</taxon>
        <taxon>Bacteroidota</taxon>
        <taxon>Cytophagia</taxon>
        <taxon>Cytophagales</taxon>
        <taxon>Cyclobacteriaceae</taxon>
        <taxon>Echinicola</taxon>
    </lineage>
</organism>
<protein>
    <submittedName>
        <fullName evidence="2">DUF4184 family protein</fullName>
    </submittedName>
</protein>
<feature type="transmembrane region" description="Helical" evidence="1">
    <location>
        <begin position="153"/>
        <end position="172"/>
    </location>
</feature>
<dbReference type="Pfam" id="PF13803">
    <property type="entry name" value="DUF4184"/>
    <property type="match status" value="1"/>
</dbReference>
<dbReference type="EMBL" id="JACYTQ010000003">
    <property type="protein sequence ID" value="MBD8488970.1"/>
    <property type="molecule type" value="Genomic_DNA"/>
</dbReference>
<gene>
    <name evidence="2" type="ORF">IFO69_09460</name>
</gene>
<keyword evidence="1" id="KW-1133">Transmembrane helix</keyword>
<keyword evidence="3" id="KW-1185">Reference proteome</keyword>
<feature type="transmembrane region" description="Helical" evidence="1">
    <location>
        <begin position="104"/>
        <end position="122"/>
    </location>
</feature>
<dbReference type="Proteomes" id="UP000647133">
    <property type="component" value="Unassembled WGS sequence"/>
</dbReference>
<comment type="caution">
    <text evidence="2">The sequence shown here is derived from an EMBL/GenBank/DDBJ whole genome shotgun (WGS) entry which is preliminary data.</text>
</comment>
<feature type="transmembrane region" description="Helical" evidence="1">
    <location>
        <begin position="51"/>
        <end position="73"/>
    </location>
</feature>
<reference evidence="2 3" key="1">
    <citation type="submission" date="2020-09" db="EMBL/GenBank/DDBJ databases">
        <title>Echinicola sp. CAU 1574 isolated from sand of Sido Beach.</title>
        <authorList>
            <person name="Kim W."/>
        </authorList>
    </citation>
    <scope>NUCLEOTIDE SEQUENCE [LARGE SCALE GENOMIC DNA]</scope>
    <source>
        <strain evidence="2 3">CAU 1574</strain>
    </source>
</reference>